<reference evidence="10" key="1">
    <citation type="submission" date="2025-08" db="UniProtKB">
        <authorList>
            <consortium name="RefSeq"/>
        </authorList>
    </citation>
    <scope>IDENTIFICATION</scope>
</reference>
<feature type="transmembrane region" description="Helical" evidence="7">
    <location>
        <begin position="221"/>
        <end position="244"/>
    </location>
</feature>
<feature type="transmembrane region" description="Helical" evidence="7">
    <location>
        <begin position="156"/>
        <end position="176"/>
    </location>
</feature>
<dbReference type="PANTHER" id="PTHR20855">
    <property type="entry name" value="ADIPOR/PROGESTIN RECEPTOR-RELATED"/>
    <property type="match status" value="1"/>
</dbReference>
<dbReference type="Proteomes" id="UP000515145">
    <property type="component" value="Chromosome 3"/>
</dbReference>
<dbReference type="GO" id="GO:0003707">
    <property type="term" value="F:nuclear steroid receptor activity"/>
    <property type="evidence" value="ECO:0007669"/>
    <property type="project" value="TreeGrafter"/>
</dbReference>
<evidence type="ECO:0000256" key="1">
    <source>
        <dbReference type="ARBA" id="ARBA00004141"/>
    </source>
</evidence>
<keyword evidence="6" id="KW-0479">Metal-binding</keyword>
<keyword evidence="8" id="KW-0732">Signal</keyword>
<feature type="transmembrane region" description="Helical" evidence="7">
    <location>
        <begin position="363"/>
        <end position="384"/>
    </location>
</feature>
<evidence type="ECO:0000256" key="2">
    <source>
        <dbReference type="ARBA" id="ARBA00007018"/>
    </source>
</evidence>
<keyword evidence="6" id="KW-0862">Zinc</keyword>
<feature type="binding site" evidence="6">
    <location>
        <position position="329"/>
    </location>
    <ligand>
        <name>Zn(2+)</name>
        <dbReference type="ChEBI" id="CHEBI:29105"/>
    </ligand>
</feature>
<evidence type="ECO:0000256" key="5">
    <source>
        <dbReference type="ARBA" id="ARBA00023136"/>
    </source>
</evidence>
<feature type="signal peptide" evidence="8">
    <location>
        <begin position="1"/>
        <end position="20"/>
    </location>
</feature>
<keyword evidence="9" id="KW-1185">Reference proteome</keyword>
<feature type="chain" id="PRO_5028109945" evidence="8">
    <location>
        <begin position="21"/>
        <end position="428"/>
    </location>
</feature>
<dbReference type="RefSeq" id="XP_028258016.1">
    <property type="nucleotide sequence ID" value="XM_028402215.1"/>
</dbReference>
<dbReference type="OrthoDB" id="535992at2759"/>
<sequence>MRLLTHCVCTLLACCSALWGVSPSKAPPPGCDSMLAFSSEVSLSEGSGNIHSRSLSPWTWRATTVKDQIPSTLPSPQPTLRDVEVPPLFRERFIRSGYRPAGLPWRCYALSLFQLHNETLNVWSHLLAALCVTLRFTAFVGPEGQGFSVDASSLPLVLYVLSAVTYLSCSTAAHLLQSHSELAHYSLFFLDYVGVAVYQYGCALALWLYSSNAVWMQSMLGQVYLPAAAFLAWFSCAACCYAKLRFRRPYPLHRKLCQLLPMGVAYLLDISPVAHRLATHSWSSSPALLLHFLQVVLFLLSAFFFSCPVPERFSPGRFDIIGHGHQLFHILLALCTFAQQEALFQDFLWRRPALVREFGEERLLLSCASFPCLALCCALTAFAMRRQAQLQLMKDVTESFFIDRGPAASLLKGWGRDHVTQKQEVAVL</sequence>
<evidence type="ECO:0000313" key="10">
    <source>
        <dbReference type="RefSeq" id="XP_028258016.1"/>
    </source>
</evidence>
<evidence type="ECO:0000313" key="9">
    <source>
        <dbReference type="Proteomes" id="UP000515145"/>
    </source>
</evidence>
<dbReference type="Pfam" id="PF03006">
    <property type="entry name" value="HlyIII"/>
    <property type="match status" value="1"/>
</dbReference>
<dbReference type="PANTHER" id="PTHR20855:SF22">
    <property type="entry name" value="MEMBRANE PROGESTIN RECEPTOR BETA"/>
    <property type="match status" value="1"/>
</dbReference>
<feature type="binding site" evidence="6">
    <location>
        <position position="174"/>
    </location>
    <ligand>
        <name>Zn(2+)</name>
        <dbReference type="ChEBI" id="CHEBI:29105"/>
    </ligand>
</feature>
<evidence type="ECO:0000256" key="8">
    <source>
        <dbReference type="SAM" id="SignalP"/>
    </source>
</evidence>
<name>A0A6P7I0I9_9TELE</name>
<dbReference type="GO" id="GO:0046872">
    <property type="term" value="F:metal ion binding"/>
    <property type="evidence" value="ECO:0007669"/>
    <property type="project" value="UniProtKB-KW"/>
</dbReference>
<protein>
    <submittedName>
        <fullName evidence="10">Membrane progestin receptor beta-like</fullName>
    </submittedName>
</protein>
<dbReference type="InParanoid" id="A0A6P7I0I9"/>
<evidence type="ECO:0000256" key="6">
    <source>
        <dbReference type="PIRSR" id="PIRSR604254-1"/>
    </source>
</evidence>
<dbReference type="GO" id="GO:0005496">
    <property type="term" value="F:steroid binding"/>
    <property type="evidence" value="ECO:0007669"/>
    <property type="project" value="TreeGrafter"/>
</dbReference>
<proteinExistence type="inferred from homology"/>
<evidence type="ECO:0000256" key="4">
    <source>
        <dbReference type="ARBA" id="ARBA00022989"/>
    </source>
</evidence>
<feature type="binding site" evidence="6">
    <location>
        <position position="325"/>
    </location>
    <ligand>
        <name>Zn(2+)</name>
        <dbReference type="ChEBI" id="CHEBI:29105"/>
    </ligand>
</feature>
<accession>A0A6P7I0I9</accession>
<dbReference type="AlphaFoldDB" id="A0A6P7I0I9"/>
<feature type="transmembrane region" description="Helical" evidence="7">
    <location>
        <begin position="188"/>
        <end position="209"/>
    </location>
</feature>
<comment type="similarity">
    <text evidence="2">Belongs to the ADIPOR family.</text>
</comment>
<keyword evidence="5 7" id="KW-0472">Membrane</keyword>
<dbReference type="GO" id="GO:0005886">
    <property type="term" value="C:plasma membrane"/>
    <property type="evidence" value="ECO:0007669"/>
    <property type="project" value="TreeGrafter"/>
</dbReference>
<dbReference type="GeneID" id="114433577"/>
<dbReference type="InterPro" id="IPR004254">
    <property type="entry name" value="AdipoR/HlyIII-related"/>
</dbReference>
<keyword evidence="4 7" id="KW-1133">Transmembrane helix</keyword>
<comment type="subcellular location">
    <subcellularLocation>
        <location evidence="1">Membrane</location>
        <topology evidence="1">Multi-pass membrane protein</topology>
    </subcellularLocation>
</comment>
<feature type="transmembrane region" description="Helical" evidence="7">
    <location>
        <begin position="287"/>
        <end position="306"/>
    </location>
</feature>
<organism evidence="9 10">
    <name type="scientific">Parambassis ranga</name>
    <name type="common">Indian glassy fish</name>
    <dbReference type="NCBI Taxonomy" id="210632"/>
    <lineage>
        <taxon>Eukaryota</taxon>
        <taxon>Metazoa</taxon>
        <taxon>Chordata</taxon>
        <taxon>Craniata</taxon>
        <taxon>Vertebrata</taxon>
        <taxon>Euteleostomi</taxon>
        <taxon>Actinopterygii</taxon>
        <taxon>Neopterygii</taxon>
        <taxon>Teleostei</taxon>
        <taxon>Neoteleostei</taxon>
        <taxon>Acanthomorphata</taxon>
        <taxon>Ovalentaria</taxon>
        <taxon>Ambassidae</taxon>
        <taxon>Parambassis</taxon>
    </lineage>
</organism>
<evidence type="ECO:0000256" key="3">
    <source>
        <dbReference type="ARBA" id="ARBA00022692"/>
    </source>
</evidence>
<keyword evidence="3 7" id="KW-0812">Transmembrane</keyword>
<evidence type="ECO:0000256" key="7">
    <source>
        <dbReference type="SAM" id="Phobius"/>
    </source>
</evidence>
<gene>
    <name evidence="10" type="primary">LOC114433577</name>
</gene>